<keyword evidence="2" id="KW-1185">Reference proteome</keyword>
<dbReference type="Proteomes" id="UP000299102">
    <property type="component" value="Unassembled WGS sequence"/>
</dbReference>
<evidence type="ECO:0000313" key="1">
    <source>
        <dbReference type="EMBL" id="GBP86876.1"/>
    </source>
</evidence>
<dbReference type="AlphaFoldDB" id="A0A4C1ZE71"/>
<name>A0A4C1ZE71_EUMVA</name>
<proteinExistence type="predicted"/>
<gene>
    <name evidence="1" type="ORF">EVAR_83475_1</name>
</gene>
<reference evidence="1 2" key="1">
    <citation type="journal article" date="2019" name="Commun. Biol.">
        <title>The bagworm genome reveals a unique fibroin gene that provides high tensile strength.</title>
        <authorList>
            <person name="Kono N."/>
            <person name="Nakamura H."/>
            <person name="Ohtoshi R."/>
            <person name="Tomita M."/>
            <person name="Numata K."/>
            <person name="Arakawa K."/>
        </authorList>
    </citation>
    <scope>NUCLEOTIDE SEQUENCE [LARGE SCALE GENOMIC DNA]</scope>
</reference>
<protein>
    <submittedName>
        <fullName evidence="1">Uncharacterized protein</fullName>
    </submittedName>
</protein>
<comment type="caution">
    <text evidence="1">The sequence shown here is derived from an EMBL/GenBank/DDBJ whole genome shotgun (WGS) entry which is preliminary data.</text>
</comment>
<evidence type="ECO:0000313" key="2">
    <source>
        <dbReference type="Proteomes" id="UP000299102"/>
    </source>
</evidence>
<organism evidence="1 2">
    <name type="scientific">Eumeta variegata</name>
    <name type="common">Bagworm moth</name>
    <name type="synonym">Eumeta japonica</name>
    <dbReference type="NCBI Taxonomy" id="151549"/>
    <lineage>
        <taxon>Eukaryota</taxon>
        <taxon>Metazoa</taxon>
        <taxon>Ecdysozoa</taxon>
        <taxon>Arthropoda</taxon>
        <taxon>Hexapoda</taxon>
        <taxon>Insecta</taxon>
        <taxon>Pterygota</taxon>
        <taxon>Neoptera</taxon>
        <taxon>Endopterygota</taxon>
        <taxon>Lepidoptera</taxon>
        <taxon>Glossata</taxon>
        <taxon>Ditrysia</taxon>
        <taxon>Tineoidea</taxon>
        <taxon>Psychidae</taxon>
        <taxon>Oiketicinae</taxon>
        <taxon>Eumeta</taxon>
    </lineage>
</organism>
<sequence>MATPPQLKCMQLTCATDAPPIKCSGSGASDRRVVVRPPLRTVALQRPSEVHSDELHQFCRGNLTVSTTGTFTFVFRPRVNSQRRDRPRCAVAPSVVHSSDTAARLRCGLPHRVPRPSRPSTVFLLYDPAARCAVVASRNPTWRCGSV</sequence>
<accession>A0A4C1ZE71</accession>
<dbReference type="EMBL" id="BGZK01001822">
    <property type="protein sequence ID" value="GBP86876.1"/>
    <property type="molecule type" value="Genomic_DNA"/>
</dbReference>